<gene>
    <name evidence="4" type="ORF">MKW98_022340</name>
</gene>
<evidence type="ECO:0000313" key="4">
    <source>
        <dbReference type="EMBL" id="KAI3939472.1"/>
    </source>
</evidence>
<keyword evidence="1 2" id="KW-0694">RNA-binding</keyword>
<name>A0AAD4T6D2_9MAGN</name>
<dbReference type="AlphaFoldDB" id="A0AAD4T6D2"/>
<dbReference type="InterPro" id="IPR015946">
    <property type="entry name" value="KH_dom-like_a/b"/>
</dbReference>
<protein>
    <recommendedName>
        <fullName evidence="3">KH type-2 domain-containing protein</fullName>
    </recommendedName>
</protein>
<organism evidence="4 5">
    <name type="scientific">Papaver atlanticum</name>
    <dbReference type="NCBI Taxonomy" id="357466"/>
    <lineage>
        <taxon>Eukaryota</taxon>
        <taxon>Viridiplantae</taxon>
        <taxon>Streptophyta</taxon>
        <taxon>Embryophyta</taxon>
        <taxon>Tracheophyta</taxon>
        <taxon>Spermatophyta</taxon>
        <taxon>Magnoliopsida</taxon>
        <taxon>Ranunculales</taxon>
        <taxon>Papaveraceae</taxon>
        <taxon>Papaveroideae</taxon>
        <taxon>Papaver</taxon>
    </lineage>
</organism>
<dbReference type="Pfam" id="PF07650">
    <property type="entry name" value="KH_2"/>
    <property type="match status" value="1"/>
</dbReference>
<dbReference type="PANTHER" id="PTHR42698">
    <property type="entry name" value="GTPASE ERA"/>
    <property type="match status" value="1"/>
</dbReference>
<dbReference type="PROSITE" id="PS50823">
    <property type="entry name" value="KH_TYPE_2"/>
    <property type="match status" value="1"/>
</dbReference>
<dbReference type="GO" id="GO:0043024">
    <property type="term" value="F:ribosomal small subunit binding"/>
    <property type="evidence" value="ECO:0007669"/>
    <property type="project" value="TreeGrafter"/>
</dbReference>
<dbReference type="GO" id="GO:0019843">
    <property type="term" value="F:rRNA binding"/>
    <property type="evidence" value="ECO:0007669"/>
    <property type="project" value="TreeGrafter"/>
</dbReference>
<dbReference type="Gene3D" id="3.30.300.20">
    <property type="match status" value="1"/>
</dbReference>
<dbReference type="EMBL" id="JAJJMB010005364">
    <property type="protein sequence ID" value="KAI3939472.1"/>
    <property type="molecule type" value="Genomic_DNA"/>
</dbReference>
<dbReference type="InterPro" id="IPR009019">
    <property type="entry name" value="KH_sf_prok-type"/>
</dbReference>
<dbReference type="InterPro" id="IPR004044">
    <property type="entry name" value="KH_dom_type_2"/>
</dbReference>
<dbReference type="CDD" id="cd22534">
    <property type="entry name" value="KH-II_Era"/>
    <property type="match status" value="1"/>
</dbReference>
<proteinExistence type="predicted"/>
<dbReference type="SUPFAM" id="SSF54814">
    <property type="entry name" value="Prokaryotic type KH domain (KH-domain type II)"/>
    <property type="match status" value="1"/>
</dbReference>
<dbReference type="GO" id="GO:0005525">
    <property type="term" value="F:GTP binding"/>
    <property type="evidence" value="ECO:0007669"/>
    <property type="project" value="InterPro"/>
</dbReference>
<dbReference type="InterPro" id="IPR005662">
    <property type="entry name" value="GTPase_Era-like"/>
</dbReference>
<dbReference type="GO" id="GO:0000028">
    <property type="term" value="P:ribosomal small subunit assembly"/>
    <property type="evidence" value="ECO:0007669"/>
    <property type="project" value="TreeGrafter"/>
</dbReference>
<reference evidence="4" key="1">
    <citation type="submission" date="2022-04" db="EMBL/GenBank/DDBJ databases">
        <title>A functionally conserved STORR gene fusion in Papaver species that diverged 16.8 million years ago.</title>
        <authorList>
            <person name="Catania T."/>
        </authorList>
    </citation>
    <scope>NUCLEOTIDE SEQUENCE</scope>
    <source>
        <strain evidence="4">S-188037</strain>
    </source>
</reference>
<feature type="domain" description="KH type-2" evidence="3">
    <location>
        <begin position="17"/>
        <end position="93"/>
    </location>
</feature>
<keyword evidence="5" id="KW-1185">Reference proteome</keyword>
<sequence length="93" mass="11031">MKNISLEVVREKLLDHIHQEIPYTLEHRLIDWKDLKDGSLRIEQHLIVSKPSQRRILIREKGSKIGRIGMEANEELRSIFKKDMHLIIQVRVA</sequence>
<evidence type="ECO:0000256" key="1">
    <source>
        <dbReference type="ARBA" id="ARBA00022884"/>
    </source>
</evidence>
<evidence type="ECO:0000313" key="5">
    <source>
        <dbReference type="Proteomes" id="UP001202328"/>
    </source>
</evidence>
<comment type="caution">
    <text evidence="4">The sequence shown here is derived from an EMBL/GenBank/DDBJ whole genome shotgun (WGS) entry which is preliminary data.</text>
</comment>
<dbReference type="Proteomes" id="UP001202328">
    <property type="component" value="Unassembled WGS sequence"/>
</dbReference>
<evidence type="ECO:0000259" key="3">
    <source>
        <dbReference type="PROSITE" id="PS50823"/>
    </source>
</evidence>
<dbReference type="PANTHER" id="PTHR42698:SF1">
    <property type="entry name" value="GTPASE ERA, MITOCHONDRIAL"/>
    <property type="match status" value="1"/>
</dbReference>
<accession>A0AAD4T6D2</accession>
<evidence type="ECO:0000256" key="2">
    <source>
        <dbReference type="PROSITE-ProRule" id="PRU00118"/>
    </source>
</evidence>